<dbReference type="InterPro" id="IPR036354">
    <property type="entry name" value="Prot_inh_pot1_sf"/>
</dbReference>
<feature type="signal peptide" evidence="4">
    <location>
        <begin position="1"/>
        <end position="19"/>
    </location>
</feature>
<organism evidence="5">
    <name type="scientific">Blastocystis hominis</name>
    <dbReference type="NCBI Taxonomy" id="12968"/>
    <lineage>
        <taxon>Eukaryota</taxon>
        <taxon>Sar</taxon>
        <taxon>Stramenopiles</taxon>
        <taxon>Bigyra</taxon>
        <taxon>Opalozoa</taxon>
        <taxon>Opalinata</taxon>
        <taxon>Blastocystidae</taxon>
        <taxon>Blastocystis</taxon>
    </lineage>
</organism>
<evidence type="ECO:0000313" key="6">
    <source>
        <dbReference type="Proteomes" id="UP000008312"/>
    </source>
</evidence>
<protein>
    <submittedName>
        <fullName evidence="5">Uncharacterized protein</fullName>
    </submittedName>
</protein>
<dbReference type="SUPFAM" id="SSF54654">
    <property type="entry name" value="CI-2 family of serine protease inhibitors"/>
    <property type="match status" value="1"/>
</dbReference>
<dbReference type="PANTHER" id="PTHR33091">
    <property type="entry name" value="PROTEIN, PUTATIVE, EXPRESSED-RELATED"/>
    <property type="match status" value="1"/>
</dbReference>
<dbReference type="PRINTS" id="PR00292">
    <property type="entry name" value="POTATOINHBTR"/>
</dbReference>
<dbReference type="Proteomes" id="UP000008312">
    <property type="component" value="Unassembled WGS sequence"/>
</dbReference>
<dbReference type="RefSeq" id="XP_012895946.1">
    <property type="nucleotide sequence ID" value="XM_013040492.1"/>
</dbReference>
<dbReference type="PANTHER" id="PTHR33091:SF29">
    <property type="entry name" value="SUBTILISIN INHIBITOR 1"/>
    <property type="match status" value="1"/>
</dbReference>
<evidence type="ECO:0000256" key="3">
    <source>
        <dbReference type="ARBA" id="ARBA00022900"/>
    </source>
</evidence>
<name>D8M1F9_BLAHO</name>
<keyword evidence="2" id="KW-0646">Protease inhibitor</keyword>
<dbReference type="PROSITE" id="PS00285">
    <property type="entry name" value="POTATO_INHIBITOR"/>
    <property type="match status" value="1"/>
</dbReference>
<evidence type="ECO:0000256" key="2">
    <source>
        <dbReference type="ARBA" id="ARBA00022690"/>
    </source>
</evidence>
<keyword evidence="4" id="KW-0732">Signal</keyword>
<gene>
    <name evidence="5" type="ORF">GSBLH_T00001994001</name>
</gene>
<accession>D8M1F9</accession>
<feature type="chain" id="PRO_5003117700" evidence="4">
    <location>
        <begin position="20"/>
        <end position="116"/>
    </location>
</feature>
<dbReference type="InParanoid" id="D8M1F9"/>
<dbReference type="InterPro" id="IPR000864">
    <property type="entry name" value="Prot_inh_pot1"/>
</dbReference>
<evidence type="ECO:0000313" key="5">
    <source>
        <dbReference type="EMBL" id="CBK21898.2"/>
    </source>
</evidence>
<keyword evidence="6" id="KW-1185">Reference proteome</keyword>
<dbReference type="GO" id="GO:0009611">
    <property type="term" value="P:response to wounding"/>
    <property type="evidence" value="ECO:0007669"/>
    <property type="project" value="InterPro"/>
</dbReference>
<proteinExistence type="inferred from homology"/>
<dbReference type="GO" id="GO:0004867">
    <property type="term" value="F:serine-type endopeptidase inhibitor activity"/>
    <property type="evidence" value="ECO:0007669"/>
    <property type="project" value="UniProtKB-KW"/>
</dbReference>
<reference evidence="5" key="1">
    <citation type="submission" date="2010-02" db="EMBL/GenBank/DDBJ databases">
        <title>Sequencing and annotation of the Blastocystis hominis genome.</title>
        <authorList>
            <person name="Wincker P."/>
        </authorList>
    </citation>
    <scope>NUCLEOTIDE SEQUENCE</scope>
    <source>
        <strain evidence="5">Singapore isolate B</strain>
    </source>
</reference>
<keyword evidence="3" id="KW-0722">Serine protease inhibitor</keyword>
<dbReference type="Pfam" id="PF00280">
    <property type="entry name" value="potato_inhibit"/>
    <property type="match status" value="1"/>
</dbReference>
<dbReference type="EMBL" id="FN668645">
    <property type="protein sequence ID" value="CBK21898.2"/>
    <property type="molecule type" value="Genomic_DNA"/>
</dbReference>
<sequence>MKFYTLFLLFVIFFAAVSAWNPFPDDMKTSWPELVGKNGDEATAIIKSECEGCKVLIRPELSPMTMDLRIDRVRVIVNQDNIVVVEPRRGYLCLLNTFGIFDNRRVEFAVVSLKRN</sequence>
<dbReference type="OrthoDB" id="10013825at2759"/>
<dbReference type="AlphaFoldDB" id="D8M1F9"/>
<dbReference type="GeneID" id="24919207"/>
<evidence type="ECO:0000256" key="1">
    <source>
        <dbReference type="ARBA" id="ARBA00008210"/>
    </source>
</evidence>
<dbReference type="Gene3D" id="3.30.10.10">
    <property type="entry name" value="Trypsin Inhibitor V, subunit A"/>
    <property type="match status" value="1"/>
</dbReference>
<comment type="similarity">
    <text evidence="1">Belongs to the protease inhibitor I13 (potato type I serine protease inhibitor) family.</text>
</comment>
<evidence type="ECO:0000256" key="4">
    <source>
        <dbReference type="SAM" id="SignalP"/>
    </source>
</evidence>